<name>A0A5M8Q5D0_9LECA</name>
<evidence type="ECO:0000256" key="1">
    <source>
        <dbReference type="SAM" id="Phobius"/>
    </source>
</evidence>
<sequence>MQRYLAPHRRTVRITGEDRGIFTKVKAAVPIPTTIDVKSKRHIAFSLFYTAAVSIPFVTTVVFWLVLHRSNTSFEPNAVGGSLPVDQAEEAYSFGGRFLQNFLFVNLNAVNSVIALVEIVVLSSVCKQKPFGTRLVDLLAISVFYLAWAGIFGHLITGKFVYKFLDPLYRGWMAVALVVFECCRWLQRCS</sequence>
<accession>A0A5M8Q5D0</accession>
<comment type="caution">
    <text evidence="2">The sequence shown here is derived from an EMBL/GenBank/DDBJ whole genome shotgun (WGS) entry which is preliminary data.</text>
</comment>
<feature type="transmembrane region" description="Helical" evidence="1">
    <location>
        <begin position="135"/>
        <end position="156"/>
    </location>
</feature>
<dbReference type="EMBL" id="VXIT01000001">
    <property type="protein sequence ID" value="KAA6416403.1"/>
    <property type="molecule type" value="Genomic_DNA"/>
</dbReference>
<dbReference type="AlphaFoldDB" id="A0A5M8Q5D0"/>
<dbReference type="OrthoDB" id="5293596at2759"/>
<organism evidence="2 3">
    <name type="scientific">Lasallia pustulata</name>
    <dbReference type="NCBI Taxonomy" id="136370"/>
    <lineage>
        <taxon>Eukaryota</taxon>
        <taxon>Fungi</taxon>
        <taxon>Dikarya</taxon>
        <taxon>Ascomycota</taxon>
        <taxon>Pezizomycotina</taxon>
        <taxon>Lecanoromycetes</taxon>
        <taxon>OSLEUM clade</taxon>
        <taxon>Umbilicariomycetidae</taxon>
        <taxon>Umbilicariales</taxon>
        <taxon>Umbilicariaceae</taxon>
        <taxon>Lasallia</taxon>
    </lineage>
</organism>
<keyword evidence="1" id="KW-1133">Transmembrane helix</keyword>
<evidence type="ECO:0000313" key="2">
    <source>
        <dbReference type="EMBL" id="KAA6416403.1"/>
    </source>
</evidence>
<reference evidence="2 3" key="1">
    <citation type="submission" date="2019-09" db="EMBL/GenBank/DDBJ databases">
        <title>The hologenome of the rock-dwelling lichen Lasallia pustulata.</title>
        <authorList>
            <person name="Greshake Tzovaras B."/>
            <person name="Segers F."/>
            <person name="Bicker A."/>
            <person name="Dal Grande F."/>
            <person name="Otte J."/>
            <person name="Hankeln T."/>
            <person name="Schmitt I."/>
            <person name="Ebersberger I."/>
        </authorList>
    </citation>
    <scope>NUCLEOTIDE SEQUENCE [LARGE SCALE GENOMIC DNA]</scope>
    <source>
        <strain evidence="2">A1-1</strain>
    </source>
</reference>
<gene>
    <name evidence="2" type="ORF">FRX48_01123</name>
</gene>
<keyword evidence="1" id="KW-0472">Membrane</keyword>
<feature type="transmembrane region" description="Helical" evidence="1">
    <location>
        <begin position="168"/>
        <end position="186"/>
    </location>
</feature>
<feature type="transmembrane region" description="Helical" evidence="1">
    <location>
        <begin position="47"/>
        <end position="67"/>
    </location>
</feature>
<evidence type="ECO:0000313" key="3">
    <source>
        <dbReference type="Proteomes" id="UP000324767"/>
    </source>
</evidence>
<keyword evidence="1" id="KW-0812">Transmembrane</keyword>
<dbReference type="Proteomes" id="UP000324767">
    <property type="component" value="Unassembled WGS sequence"/>
</dbReference>
<proteinExistence type="predicted"/>
<feature type="transmembrane region" description="Helical" evidence="1">
    <location>
        <begin position="102"/>
        <end position="123"/>
    </location>
</feature>
<protein>
    <submittedName>
        <fullName evidence="2">Uncharacterized protein</fullName>
    </submittedName>
</protein>